<keyword evidence="3 5" id="KW-0547">Nucleotide-binding</keyword>
<evidence type="ECO:0000256" key="2">
    <source>
        <dbReference type="ARBA" id="ARBA00022553"/>
    </source>
</evidence>
<dbReference type="InterPro" id="IPR016155">
    <property type="entry name" value="Mopterin_synth/thiamin_S_b"/>
</dbReference>
<dbReference type="OrthoDB" id="5595860at2759"/>
<evidence type="ECO:0000256" key="6">
    <source>
        <dbReference type="SAM" id="MobiDB-lite"/>
    </source>
</evidence>
<comment type="caution">
    <text evidence="7">The sequence shown here is derived from an EMBL/GenBank/DDBJ whole genome shotgun (WGS) entry which is preliminary data.</text>
</comment>
<dbReference type="AlphaFoldDB" id="A0A4U0W0J9"/>
<comment type="subcellular location">
    <subcellularLocation>
        <location evidence="5">Cytoplasm</location>
    </subcellularLocation>
</comment>
<dbReference type="STRING" id="331657.A0A4U0W0J9"/>
<dbReference type="GO" id="GO:0000166">
    <property type="term" value="F:nucleotide binding"/>
    <property type="evidence" value="ECO:0007669"/>
    <property type="project" value="UniProtKB-KW"/>
</dbReference>
<accession>A0A4U0W0J9</accession>
<dbReference type="GO" id="GO:0030366">
    <property type="term" value="F:molybdopterin synthase activity"/>
    <property type="evidence" value="ECO:0007669"/>
    <property type="project" value="UniProtKB-UniRule"/>
</dbReference>
<comment type="PTM">
    <text evidence="5">C-terminal thiocarboxylation occurs in 2 steps, it is first acyl-adenylated (-COAMP) via the hesA/moeB/thiF part of UBA4, then thiocarboxylated (-COSH) via the rhodanese domain of UBA4.</text>
</comment>
<dbReference type="Proteomes" id="UP000308768">
    <property type="component" value="Unassembled WGS sequence"/>
</dbReference>
<dbReference type="GO" id="GO:1990140">
    <property type="term" value="C:molybdopterin synthase complex"/>
    <property type="evidence" value="ECO:0007669"/>
    <property type="project" value="UniProtKB-UniRule"/>
</dbReference>
<gene>
    <name evidence="5" type="primary">cnxG</name>
    <name evidence="7" type="ORF">B0A49_12280</name>
</gene>
<evidence type="ECO:0000256" key="4">
    <source>
        <dbReference type="ARBA" id="ARBA00023150"/>
    </source>
</evidence>
<reference evidence="7 8" key="1">
    <citation type="submission" date="2017-03" db="EMBL/GenBank/DDBJ databases">
        <title>Genomes of endolithic fungi from Antarctica.</title>
        <authorList>
            <person name="Coleine C."/>
            <person name="Masonjones S."/>
            <person name="Stajich J.E."/>
        </authorList>
    </citation>
    <scope>NUCLEOTIDE SEQUENCE [LARGE SCALE GENOMIC DNA]</scope>
    <source>
        <strain evidence="7 8">CCFEE 5187</strain>
    </source>
</reference>
<dbReference type="UniPathway" id="UPA00344"/>
<comment type="subunit">
    <text evidence="5">Heterotetramer; composed of 2 small (MOCS2A) and 2 large (MOCS2B) subunits.</text>
</comment>
<dbReference type="Gene3D" id="3.10.20.30">
    <property type="match status" value="1"/>
</dbReference>
<keyword evidence="4 5" id="KW-0501">Molybdenum cofactor biosynthesis</keyword>
<evidence type="ECO:0000313" key="8">
    <source>
        <dbReference type="Proteomes" id="UP000308768"/>
    </source>
</evidence>
<dbReference type="EMBL" id="NAJN01002225">
    <property type="protein sequence ID" value="TKA55674.1"/>
    <property type="molecule type" value="Genomic_DNA"/>
</dbReference>
<feature type="compositionally biased region" description="Polar residues" evidence="6">
    <location>
        <begin position="1"/>
        <end position="18"/>
    </location>
</feature>
<keyword evidence="1 5" id="KW-0963">Cytoplasm</keyword>
<dbReference type="GO" id="GO:1990133">
    <property type="term" value="C:molybdopterin adenylyltransferase complex"/>
    <property type="evidence" value="ECO:0007669"/>
    <property type="project" value="TreeGrafter"/>
</dbReference>
<dbReference type="CDD" id="cd00754">
    <property type="entry name" value="Ubl_MoaD"/>
    <property type="match status" value="1"/>
</dbReference>
<dbReference type="SUPFAM" id="SSF54285">
    <property type="entry name" value="MoaD/ThiS"/>
    <property type="match status" value="1"/>
</dbReference>
<keyword evidence="8" id="KW-1185">Reference proteome</keyword>
<feature type="modified residue" description="Glycyl adenylate; alternate" evidence="5">
    <location>
        <position position="119"/>
    </location>
</feature>
<dbReference type="InterPro" id="IPR028887">
    <property type="entry name" value="MOCS2A_euk"/>
</dbReference>
<dbReference type="InterPro" id="IPR044672">
    <property type="entry name" value="MOCS2A"/>
</dbReference>
<evidence type="ECO:0000313" key="7">
    <source>
        <dbReference type="EMBL" id="TKA55674.1"/>
    </source>
</evidence>
<dbReference type="GO" id="GO:0006777">
    <property type="term" value="P:Mo-molybdopterin cofactor biosynthetic process"/>
    <property type="evidence" value="ECO:0007669"/>
    <property type="project" value="UniProtKB-UniRule"/>
</dbReference>
<feature type="modified residue" description="1-thioglycine; alternate" evidence="5">
    <location>
        <position position="119"/>
    </location>
</feature>
<dbReference type="PANTHER" id="PTHR33359:SF1">
    <property type="entry name" value="MOLYBDOPTERIN SYNTHASE SULFUR CARRIER SUBUNIT"/>
    <property type="match status" value="1"/>
</dbReference>
<comment type="function">
    <text evidence="5">Acts as a sulfur carrier required for molybdopterin biosynthesis. Component of the molybdopterin synthase complex that catalyzes the conversion of precursor Z into molybdopterin by mediating the incorporation of 2 sulfur atoms into precursor Z to generate a dithiolene group. In the complex, serves as sulfur donor by being thiocarboxylated (-COSH) at its C-terminus by UBA4. After interaction with MOCS2B, the sulfur is then transferred to precursor Z to form molybdopterin.</text>
</comment>
<dbReference type="PANTHER" id="PTHR33359">
    <property type="entry name" value="MOLYBDOPTERIN SYNTHASE SULFUR CARRIER SUBUNIT"/>
    <property type="match status" value="1"/>
</dbReference>
<dbReference type="InterPro" id="IPR003749">
    <property type="entry name" value="ThiS/MoaD-like"/>
</dbReference>
<feature type="region of interest" description="Disordered" evidence="6">
    <location>
        <begin position="1"/>
        <end position="28"/>
    </location>
</feature>
<sequence length="119" mass="12663">MQHLAQTTSEKELTSSSPAPMPGTMSSARAPPGHFTVLYFASASSYVKKTSETFEAPLPAAKLFDVLEKKYPGMKEKVLSSCALTVNLDYIDLEEDSGEGQLVLQPGDEVGVIPPVSSG</sequence>
<dbReference type="HAMAP" id="MF_03051">
    <property type="entry name" value="MOCS2A"/>
    <property type="match status" value="1"/>
</dbReference>
<organism evidence="7 8">
    <name type="scientific">Cryomyces minteri</name>
    <dbReference type="NCBI Taxonomy" id="331657"/>
    <lineage>
        <taxon>Eukaryota</taxon>
        <taxon>Fungi</taxon>
        <taxon>Dikarya</taxon>
        <taxon>Ascomycota</taxon>
        <taxon>Pezizomycotina</taxon>
        <taxon>Dothideomycetes</taxon>
        <taxon>Dothideomycetes incertae sedis</taxon>
        <taxon>Cryomyces</taxon>
    </lineage>
</organism>
<protein>
    <recommendedName>
        <fullName evidence="5">Molybdopterin synthase sulfur carrier subunit</fullName>
    </recommendedName>
    <alternativeName>
        <fullName evidence="5">Common component for nitrate reductase and xanthine dehydrogenase protein G</fullName>
    </alternativeName>
    <alternativeName>
        <fullName evidence="5">Molybdenum cofactor synthesis protein 2 small subunit</fullName>
    </alternativeName>
    <alternativeName>
        <fullName evidence="5">Molybdenum cofactor synthesis protein 2A</fullName>
    </alternativeName>
    <alternativeName>
        <fullName evidence="5">Sulfur carrier protein MOCS2A</fullName>
        <shortName evidence="5">MOCS2A</shortName>
    </alternativeName>
</protein>
<keyword evidence="2 5" id="KW-0597">Phosphoprotein</keyword>
<comment type="similarity">
    <text evidence="5">Belongs to the MoaD family. MOCS2A subfamily.</text>
</comment>
<proteinExistence type="inferred from homology"/>
<name>A0A4U0W0J9_9PEZI</name>
<dbReference type="InterPro" id="IPR012675">
    <property type="entry name" value="Beta-grasp_dom_sf"/>
</dbReference>
<comment type="pathway">
    <text evidence="5">Cofactor biosynthesis; molybdopterin biosynthesis.</text>
</comment>
<evidence type="ECO:0000256" key="1">
    <source>
        <dbReference type="ARBA" id="ARBA00022490"/>
    </source>
</evidence>
<evidence type="ECO:0000256" key="5">
    <source>
        <dbReference type="HAMAP-Rule" id="MF_03051"/>
    </source>
</evidence>
<evidence type="ECO:0000256" key="3">
    <source>
        <dbReference type="ARBA" id="ARBA00022741"/>
    </source>
</evidence>
<dbReference type="Pfam" id="PF02597">
    <property type="entry name" value="ThiS"/>
    <property type="match status" value="1"/>
</dbReference>